<dbReference type="CDD" id="cd08071">
    <property type="entry name" value="MPN_DUF2466"/>
    <property type="match status" value="1"/>
</dbReference>
<dbReference type="EMBL" id="BMEO01000005">
    <property type="protein sequence ID" value="GGF93886.1"/>
    <property type="molecule type" value="Genomic_DNA"/>
</dbReference>
<dbReference type="PROSITE" id="PS01302">
    <property type="entry name" value="UPF0758"/>
    <property type="match status" value="1"/>
</dbReference>
<accession>A0A917CRB5</accession>
<evidence type="ECO:0000256" key="1">
    <source>
        <dbReference type="ARBA" id="ARBA00022670"/>
    </source>
</evidence>
<evidence type="ECO:0000256" key="2">
    <source>
        <dbReference type="ARBA" id="ARBA00022723"/>
    </source>
</evidence>
<keyword evidence="4" id="KW-0862">Zinc</keyword>
<dbReference type="RefSeq" id="WP_188364995.1">
    <property type="nucleotide sequence ID" value="NZ_BAABJF010000002.1"/>
</dbReference>
<evidence type="ECO:0000259" key="7">
    <source>
        <dbReference type="PROSITE" id="PS50249"/>
    </source>
</evidence>
<dbReference type="AlphaFoldDB" id="A0A917CRB5"/>
<comment type="similarity">
    <text evidence="6">Belongs to the UPF0758 family.</text>
</comment>
<reference evidence="8" key="2">
    <citation type="submission" date="2020-09" db="EMBL/GenBank/DDBJ databases">
        <authorList>
            <person name="Sun Q."/>
            <person name="Zhou Y."/>
        </authorList>
    </citation>
    <scope>NUCLEOTIDE SEQUENCE</scope>
    <source>
        <strain evidence="8">CGMCC 1.12181</strain>
    </source>
</reference>
<evidence type="ECO:0000256" key="4">
    <source>
        <dbReference type="ARBA" id="ARBA00022833"/>
    </source>
</evidence>
<dbReference type="PROSITE" id="PS50249">
    <property type="entry name" value="MPN"/>
    <property type="match status" value="1"/>
</dbReference>
<keyword evidence="3" id="KW-0378">Hydrolase</keyword>
<dbReference type="InterPro" id="IPR046778">
    <property type="entry name" value="UPF0758_N"/>
</dbReference>
<dbReference type="SUPFAM" id="SSF102712">
    <property type="entry name" value="JAB1/MPN domain"/>
    <property type="match status" value="1"/>
</dbReference>
<evidence type="ECO:0000256" key="6">
    <source>
        <dbReference type="RuleBase" id="RU003797"/>
    </source>
</evidence>
<dbReference type="Gene3D" id="1.10.150.20">
    <property type="entry name" value="5' to 3' exonuclease, C-terminal subdomain"/>
    <property type="match status" value="1"/>
</dbReference>
<evidence type="ECO:0000313" key="9">
    <source>
        <dbReference type="Proteomes" id="UP000605253"/>
    </source>
</evidence>
<comment type="caution">
    <text evidence="8">The sequence shown here is derived from an EMBL/GenBank/DDBJ whole genome shotgun (WGS) entry which is preliminary data.</text>
</comment>
<organism evidence="8 9">
    <name type="scientific">Marinicella pacifica</name>
    <dbReference type="NCBI Taxonomy" id="1171543"/>
    <lineage>
        <taxon>Bacteria</taxon>
        <taxon>Pseudomonadati</taxon>
        <taxon>Pseudomonadota</taxon>
        <taxon>Gammaproteobacteria</taxon>
        <taxon>Lysobacterales</taxon>
        <taxon>Marinicellaceae</taxon>
        <taxon>Marinicella</taxon>
    </lineage>
</organism>
<keyword evidence="5" id="KW-0482">Metalloprotease</keyword>
<dbReference type="Gene3D" id="3.40.140.10">
    <property type="entry name" value="Cytidine Deaminase, domain 2"/>
    <property type="match status" value="1"/>
</dbReference>
<evidence type="ECO:0000313" key="8">
    <source>
        <dbReference type="EMBL" id="GGF93886.1"/>
    </source>
</evidence>
<dbReference type="NCBIfam" id="TIGR00608">
    <property type="entry name" value="radc"/>
    <property type="match status" value="1"/>
</dbReference>
<dbReference type="Pfam" id="PF20582">
    <property type="entry name" value="UPF0758_N"/>
    <property type="match status" value="1"/>
</dbReference>
<dbReference type="InterPro" id="IPR010994">
    <property type="entry name" value="RuvA_2-like"/>
</dbReference>
<dbReference type="InterPro" id="IPR025657">
    <property type="entry name" value="RadC_JAB"/>
</dbReference>
<protein>
    <submittedName>
        <fullName evidence="8">UPF0758 protein</fullName>
    </submittedName>
</protein>
<feature type="domain" description="MPN" evidence="7">
    <location>
        <begin position="105"/>
        <end position="227"/>
    </location>
</feature>
<sequence>MGASMIKEMAGKDRPREKLIHSGAANLTDAELLAIFLRTGIAGTDVMTLALQLLNRFGSLKGILGSSLNEFKQVKGLGMAKYAQLQAAGELVKRAINEQWHESHSFTDPAHVNDYLLNNFECCEYERFACLLLNSKHRLLRFDYLFNGGINSAQVYPRVVAQHCLRHNAAAIIFAHNHPSGDVQPSQADRDLTVRLVKTLQLIDVKVLDHFIIGHRQTFSMASHQMI</sequence>
<evidence type="ECO:0000256" key="5">
    <source>
        <dbReference type="ARBA" id="ARBA00023049"/>
    </source>
</evidence>
<proteinExistence type="inferred from homology"/>
<keyword evidence="1" id="KW-0645">Protease</keyword>
<dbReference type="GO" id="GO:0046872">
    <property type="term" value="F:metal ion binding"/>
    <property type="evidence" value="ECO:0007669"/>
    <property type="project" value="UniProtKB-KW"/>
</dbReference>
<gene>
    <name evidence="8" type="ORF">GCM10011365_13930</name>
</gene>
<reference evidence="8" key="1">
    <citation type="journal article" date="2014" name="Int. J. Syst. Evol. Microbiol.">
        <title>Complete genome sequence of Corynebacterium casei LMG S-19264T (=DSM 44701T), isolated from a smear-ripened cheese.</title>
        <authorList>
            <consortium name="US DOE Joint Genome Institute (JGI-PGF)"/>
            <person name="Walter F."/>
            <person name="Albersmeier A."/>
            <person name="Kalinowski J."/>
            <person name="Ruckert C."/>
        </authorList>
    </citation>
    <scope>NUCLEOTIDE SEQUENCE</scope>
    <source>
        <strain evidence="8">CGMCC 1.12181</strain>
    </source>
</reference>
<dbReference type="NCBIfam" id="NF000642">
    <property type="entry name" value="PRK00024.1"/>
    <property type="match status" value="1"/>
</dbReference>
<dbReference type="GO" id="GO:0008237">
    <property type="term" value="F:metallopeptidase activity"/>
    <property type="evidence" value="ECO:0007669"/>
    <property type="project" value="UniProtKB-KW"/>
</dbReference>
<dbReference type="PANTHER" id="PTHR30471:SF3">
    <property type="entry name" value="UPF0758 PROTEIN YEES-RELATED"/>
    <property type="match status" value="1"/>
</dbReference>
<dbReference type="GO" id="GO:0006508">
    <property type="term" value="P:proteolysis"/>
    <property type="evidence" value="ECO:0007669"/>
    <property type="project" value="UniProtKB-KW"/>
</dbReference>
<dbReference type="SUPFAM" id="SSF47781">
    <property type="entry name" value="RuvA domain 2-like"/>
    <property type="match status" value="1"/>
</dbReference>
<dbReference type="PANTHER" id="PTHR30471">
    <property type="entry name" value="DNA REPAIR PROTEIN RADC"/>
    <property type="match status" value="1"/>
</dbReference>
<dbReference type="InterPro" id="IPR020891">
    <property type="entry name" value="UPF0758_CS"/>
</dbReference>
<dbReference type="Proteomes" id="UP000605253">
    <property type="component" value="Unassembled WGS sequence"/>
</dbReference>
<dbReference type="InterPro" id="IPR037518">
    <property type="entry name" value="MPN"/>
</dbReference>
<name>A0A917CRB5_9GAMM</name>
<dbReference type="InterPro" id="IPR001405">
    <property type="entry name" value="UPF0758"/>
</dbReference>
<dbReference type="Pfam" id="PF04002">
    <property type="entry name" value="RadC"/>
    <property type="match status" value="1"/>
</dbReference>
<keyword evidence="2" id="KW-0479">Metal-binding</keyword>
<keyword evidence="9" id="KW-1185">Reference proteome</keyword>
<evidence type="ECO:0000256" key="3">
    <source>
        <dbReference type="ARBA" id="ARBA00022801"/>
    </source>
</evidence>